<keyword evidence="5" id="KW-0325">Glycoprotein</keyword>
<dbReference type="OMA" id="PCERVET"/>
<dbReference type="GO" id="GO:0003993">
    <property type="term" value="F:acid phosphatase activity"/>
    <property type="evidence" value="ECO:0007669"/>
    <property type="project" value="UniProtKB-EC"/>
</dbReference>
<accession>C5L8H6</accession>
<comment type="subunit">
    <text evidence="2">Homodimer.</text>
</comment>
<dbReference type="SUPFAM" id="SSF56300">
    <property type="entry name" value="Metallo-dependent phosphatases"/>
    <property type="match status" value="1"/>
</dbReference>
<dbReference type="InterPro" id="IPR029052">
    <property type="entry name" value="Metallo-depent_PP-like"/>
</dbReference>
<name>C5L8H6_PERM5</name>
<sequence>MGLFSAGCSSSTSSTTPSPTTAAPVPSSCVSLSPAHLAHSYDPVKVTWHQSVNDGDTIDFVLKSTSDPFQGSAFRILLSALNGTNEYTVNLVNPRGGAGYKVSYRTADGDEVCSTDLAFAQGEDEPAQAYLTVFGDDSLQVNWVSASSKRGEVLYRTPSTTTWTQVNETSPARTYKAQEMCNAVAIYIGFRDPGFFHSVTIPNLESGSEVRIRQGASESRSFTPHPRILAGDASRHSVALLGDLGVDGGSMGGGSRGVGTMEFPPPYISPSLAHLKNNNRIRLTMLYGDVSYANGYGIVWDQFGAQMEQSFAMRAPFVASVGNHDYVSTNNPKGWYPDFGNYNQLDSSGECGIPFAHRYAFRDGSEEPRYWYSFDYGLVHYSMMSTEHNWLNGSDQHRWLEDDLANVDREKTPWVIVTGHRPMYQTCKGFDVDQQISDHLISDVAPVLRKHHVDVFVAGHYHLYERTAAIDGIVHVLAGSPRFIEGPSCARIEVPWYRKGLLTHGYVELDVVDSSVLNFTYWSYNSTINAVTVADNFQVRKAQ</sequence>
<dbReference type="GO" id="GO:0046872">
    <property type="term" value="F:metal ion binding"/>
    <property type="evidence" value="ECO:0007669"/>
    <property type="project" value="InterPro"/>
</dbReference>
<dbReference type="Proteomes" id="UP000007800">
    <property type="component" value="Unassembled WGS sequence"/>
</dbReference>
<evidence type="ECO:0000256" key="1">
    <source>
        <dbReference type="ARBA" id="ARBA00004613"/>
    </source>
</evidence>
<dbReference type="InterPro" id="IPR015914">
    <property type="entry name" value="PAPs_N"/>
</dbReference>
<dbReference type="InterPro" id="IPR004843">
    <property type="entry name" value="Calcineurin-like_PHP"/>
</dbReference>
<protein>
    <recommendedName>
        <fullName evidence="6">Purple acid phosphatase</fullName>
        <ecNumber evidence="6">3.1.3.2</ecNumber>
    </recommendedName>
</protein>
<feature type="compositionally biased region" description="Low complexity" evidence="7">
    <location>
        <begin position="9"/>
        <end position="25"/>
    </location>
</feature>
<dbReference type="GeneID" id="9059245"/>
<dbReference type="SUPFAM" id="SSF49363">
    <property type="entry name" value="Purple acid phosphatase, N-terminal domain"/>
    <property type="match status" value="1"/>
</dbReference>
<dbReference type="RefSeq" id="XP_002775149.1">
    <property type="nucleotide sequence ID" value="XM_002775103.1"/>
</dbReference>
<evidence type="ECO:0000256" key="4">
    <source>
        <dbReference type="ARBA" id="ARBA00022729"/>
    </source>
</evidence>
<comment type="subcellular location">
    <subcellularLocation>
        <location evidence="1">Secreted</location>
    </subcellularLocation>
</comment>
<dbReference type="PANTHER" id="PTHR45778">
    <property type="entry name" value="PURPLE ACID PHOSPHATASE-RELATED"/>
    <property type="match status" value="1"/>
</dbReference>
<gene>
    <name evidence="10" type="ORF">Pmar_PMAR016380</name>
</gene>
<dbReference type="EC" id="3.1.3.2" evidence="6"/>
<evidence type="ECO:0000313" key="10">
    <source>
        <dbReference type="EMBL" id="EER06965.1"/>
    </source>
</evidence>
<evidence type="ECO:0000256" key="3">
    <source>
        <dbReference type="ARBA" id="ARBA00022525"/>
    </source>
</evidence>
<dbReference type="OrthoDB" id="45007at2759"/>
<keyword evidence="6" id="KW-0378">Hydrolase</keyword>
<proteinExistence type="inferred from homology"/>
<keyword evidence="3" id="KW-0964">Secreted</keyword>
<reference evidence="10 11" key="1">
    <citation type="submission" date="2008-07" db="EMBL/GenBank/DDBJ databases">
        <authorList>
            <person name="El-Sayed N."/>
            <person name="Caler E."/>
            <person name="Inman J."/>
            <person name="Amedeo P."/>
            <person name="Hass B."/>
            <person name="Wortman J."/>
        </authorList>
    </citation>
    <scope>NUCLEOTIDE SEQUENCE [LARGE SCALE GENOMIC DNA]</scope>
    <source>
        <strain evidence="11">ATCC 50983 / TXsc</strain>
    </source>
</reference>
<dbReference type="GO" id="GO:0005576">
    <property type="term" value="C:extracellular region"/>
    <property type="evidence" value="ECO:0007669"/>
    <property type="project" value="UniProtKB-SubCell"/>
</dbReference>
<feature type="region of interest" description="Disordered" evidence="7">
    <location>
        <begin position="1"/>
        <end position="25"/>
    </location>
</feature>
<dbReference type="Pfam" id="PF16656">
    <property type="entry name" value="Pur_ac_phosph_N"/>
    <property type="match status" value="1"/>
</dbReference>
<evidence type="ECO:0000256" key="6">
    <source>
        <dbReference type="RuleBase" id="RU361203"/>
    </source>
</evidence>
<evidence type="ECO:0000313" key="11">
    <source>
        <dbReference type="Proteomes" id="UP000007800"/>
    </source>
</evidence>
<dbReference type="EMBL" id="GG680162">
    <property type="protein sequence ID" value="EER06965.1"/>
    <property type="molecule type" value="Genomic_DNA"/>
</dbReference>
<organism evidence="11">
    <name type="scientific">Perkinsus marinus (strain ATCC 50983 / TXsc)</name>
    <dbReference type="NCBI Taxonomy" id="423536"/>
    <lineage>
        <taxon>Eukaryota</taxon>
        <taxon>Sar</taxon>
        <taxon>Alveolata</taxon>
        <taxon>Perkinsozoa</taxon>
        <taxon>Perkinsea</taxon>
        <taxon>Perkinsida</taxon>
        <taxon>Perkinsidae</taxon>
        <taxon>Perkinsus</taxon>
    </lineage>
</organism>
<evidence type="ECO:0000256" key="5">
    <source>
        <dbReference type="ARBA" id="ARBA00023180"/>
    </source>
</evidence>
<dbReference type="Pfam" id="PF00149">
    <property type="entry name" value="Metallophos"/>
    <property type="match status" value="1"/>
</dbReference>
<evidence type="ECO:0000256" key="2">
    <source>
        <dbReference type="ARBA" id="ARBA00011738"/>
    </source>
</evidence>
<dbReference type="InParanoid" id="C5L8H6"/>
<evidence type="ECO:0000256" key="7">
    <source>
        <dbReference type="SAM" id="MobiDB-lite"/>
    </source>
</evidence>
<comment type="similarity">
    <text evidence="6">Belongs to the metallophosphoesterase superfamily. Purple acid phosphatase family.</text>
</comment>
<feature type="domain" description="Purple acid phosphatase N-terminal" evidence="9">
    <location>
        <begin position="126"/>
        <end position="219"/>
    </location>
</feature>
<dbReference type="InterPro" id="IPR041792">
    <property type="entry name" value="MPP_PAP"/>
</dbReference>
<evidence type="ECO:0000259" key="8">
    <source>
        <dbReference type="Pfam" id="PF00149"/>
    </source>
</evidence>
<keyword evidence="11" id="KW-1185">Reference proteome</keyword>
<feature type="domain" description="Calcineurin-like phosphoesterase" evidence="8">
    <location>
        <begin position="239"/>
        <end position="463"/>
    </location>
</feature>
<dbReference type="PANTHER" id="PTHR45778:SF7">
    <property type="entry name" value="PURPLE ACID PHOSPHATASE"/>
    <property type="match status" value="1"/>
</dbReference>
<dbReference type="AlphaFoldDB" id="C5L8H6"/>
<dbReference type="InterPro" id="IPR008963">
    <property type="entry name" value="Purple_acid_Pase-like_N"/>
</dbReference>
<dbReference type="Gene3D" id="3.60.21.10">
    <property type="match status" value="1"/>
</dbReference>
<evidence type="ECO:0000259" key="9">
    <source>
        <dbReference type="Pfam" id="PF16656"/>
    </source>
</evidence>
<comment type="catalytic activity">
    <reaction evidence="6">
        <text>a phosphate monoester + H2O = an alcohol + phosphate</text>
        <dbReference type="Rhea" id="RHEA:15017"/>
        <dbReference type="ChEBI" id="CHEBI:15377"/>
        <dbReference type="ChEBI" id="CHEBI:30879"/>
        <dbReference type="ChEBI" id="CHEBI:43474"/>
        <dbReference type="ChEBI" id="CHEBI:67140"/>
        <dbReference type="EC" id="3.1.3.2"/>
    </reaction>
</comment>
<dbReference type="CDD" id="cd00839">
    <property type="entry name" value="MPP_PAPs"/>
    <property type="match status" value="1"/>
</dbReference>
<keyword evidence="4" id="KW-0732">Signal</keyword>